<comment type="caution">
    <text evidence="1">The sequence shown here is derived from an EMBL/GenBank/DDBJ whole genome shotgun (WGS) entry which is preliminary data.</text>
</comment>
<name>A0ABW6J9L4_STRCE</name>
<protein>
    <submittedName>
        <fullName evidence="1">Uncharacterized protein</fullName>
    </submittedName>
</protein>
<dbReference type="RefSeq" id="WP_381724723.1">
    <property type="nucleotide sequence ID" value="NZ_JBHVBU010000003.1"/>
</dbReference>
<keyword evidence="2" id="KW-1185">Reference proteome</keyword>
<evidence type="ECO:0000313" key="2">
    <source>
        <dbReference type="Proteomes" id="UP001600650"/>
    </source>
</evidence>
<evidence type="ECO:0000313" key="1">
    <source>
        <dbReference type="EMBL" id="MFE7961821.1"/>
    </source>
</evidence>
<accession>A0ABW6J9L4</accession>
<gene>
    <name evidence="1" type="ORF">ACFU0X_02035</name>
</gene>
<proteinExistence type="predicted"/>
<reference evidence="1 2" key="1">
    <citation type="submission" date="2024-09" db="EMBL/GenBank/DDBJ databases">
        <title>The Natural Products Discovery Center: Release of the First 8490 Sequenced Strains for Exploring Actinobacteria Biosynthetic Diversity.</title>
        <authorList>
            <person name="Kalkreuter E."/>
            <person name="Kautsar S.A."/>
            <person name="Yang D."/>
            <person name="Bader C.D."/>
            <person name="Teijaro C.N."/>
            <person name="Fluegel L."/>
            <person name="Davis C.M."/>
            <person name="Simpson J.R."/>
            <person name="Lauterbach L."/>
            <person name="Steele A.D."/>
            <person name="Gui C."/>
            <person name="Meng S."/>
            <person name="Li G."/>
            <person name="Viehrig K."/>
            <person name="Ye F."/>
            <person name="Su P."/>
            <person name="Kiefer A.F."/>
            <person name="Nichols A."/>
            <person name="Cepeda A.J."/>
            <person name="Yan W."/>
            <person name="Fan B."/>
            <person name="Jiang Y."/>
            <person name="Adhikari A."/>
            <person name="Zheng C.-J."/>
            <person name="Schuster L."/>
            <person name="Cowan T.M."/>
            <person name="Smanski M.J."/>
            <person name="Chevrette M.G."/>
            <person name="De Carvalho L.P.S."/>
            <person name="Shen B."/>
        </authorList>
    </citation>
    <scope>NUCLEOTIDE SEQUENCE [LARGE SCALE GENOMIC DNA]</scope>
    <source>
        <strain evidence="1 2">NPDC057399</strain>
    </source>
</reference>
<sequence>MTSHAPMPDPSDKRALRDWMRQVRNAATHQAHGAPRTPAEFSVRQRRRLFQALNVEQEEIERRRLDVALTGATTAEHTVPVSTLGPFLTNLQESVAAVAQALTGKPTSFASIPRDIRDATTLRAATVFPSSFGLTIYGPEPDQAENSLFPDFQRETRSVLDDAVDTVLDIVDLSEGPSQSNDMLAEQLVPLGQRALKHIGALTSGLSEASVGLRVAWHTQGGQVRRSDWSPSGVQRVRYLCEVSEFTESETVTITGWLGAASSFNGKVEIRSDGGELIRASTDEELTPLLHEYFNKRVEAEVEVTKVQFAGGRERKIYAVTSLRNT</sequence>
<organism evidence="1 2">
    <name type="scientific">Streptomyces cellulosae</name>
    <dbReference type="NCBI Taxonomy" id="1968"/>
    <lineage>
        <taxon>Bacteria</taxon>
        <taxon>Bacillati</taxon>
        <taxon>Actinomycetota</taxon>
        <taxon>Actinomycetes</taxon>
        <taxon>Kitasatosporales</taxon>
        <taxon>Streptomycetaceae</taxon>
        <taxon>Streptomyces</taxon>
    </lineage>
</organism>
<dbReference type="EMBL" id="JBHVBU010000003">
    <property type="protein sequence ID" value="MFE7961821.1"/>
    <property type="molecule type" value="Genomic_DNA"/>
</dbReference>
<dbReference type="Proteomes" id="UP001600650">
    <property type="component" value="Unassembled WGS sequence"/>
</dbReference>